<evidence type="ECO:0000313" key="3">
    <source>
        <dbReference type="Proteomes" id="UP000034805"/>
    </source>
</evidence>
<feature type="compositionally biased region" description="Basic and acidic residues" evidence="1">
    <location>
        <begin position="146"/>
        <end position="162"/>
    </location>
</feature>
<gene>
    <name evidence="2" type="ORF">Z043_117195</name>
</gene>
<protein>
    <submittedName>
        <fullName evidence="2">Uncharacterized protein</fullName>
    </submittedName>
</protein>
<evidence type="ECO:0000313" key="2">
    <source>
        <dbReference type="EMBL" id="KPP64463.1"/>
    </source>
</evidence>
<dbReference type="Proteomes" id="UP000034805">
    <property type="component" value="Unassembled WGS sequence"/>
</dbReference>
<accession>A0A0P7TT69</accession>
<feature type="region of interest" description="Disordered" evidence="1">
    <location>
        <begin position="43"/>
        <end position="162"/>
    </location>
</feature>
<sequence>MAGRQIEIKGAAAQTPFPYILQSSPPARFDAARRSGRVQLACSPRARASVTRRSRDLCRSHRHFGRPQHGELESSEHLPPAEQLRGVLRPREGGPAYGGVGWRSLGARRVSGVTLRKRTDQAEGGGETSPGPRAAPLMSPVSSVSSDKRGREGLRRWEMSDEGVGVRRDRWVSVNTATQITLNCTAAR</sequence>
<proteinExistence type="predicted"/>
<dbReference type="EMBL" id="JARO02007025">
    <property type="protein sequence ID" value="KPP64463.1"/>
    <property type="molecule type" value="Genomic_DNA"/>
</dbReference>
<organism evidence="2 3">
    <name type="scientific">Scleropages formosus</name>
    <name type="common">Asian bonytongue</name>
    <name type="synonym">Osteoglossum formosum</name>
    <dbReference type="NCBI Taxonomy" id="113540"/>
    <lineage>
        <taxon>Eukaryota</taxon>
        <taxon>Metazoa</taxon>
        <taxon>Chordata</taxon>
        <taxon>Craniata</taxon>
        <taxon>Vertebrata</taxon>
        <taxon>Euteleostomi</taxon>
        <taxon>Actinopterygii</taxon>
        <taxon>Neopterygii</taxon>
        <taxon>Teleostei</taxon>
        <taxon>Osteoglossocephala</taxon>
        <taxon>Osteoglossomorpha</taxon>
        <taxon>Osteoglossiformes</taxon>
        <taxon>Osteoglossidae</taxon>
        <taxon>Scleropages</taxon>
    </lineage>
</organism>
<comment type="caution">
    <text evidence="2">The sequence shown here is derived from an EMBL/GenBank/DDBJ whole genome shotgun (WGS) entry which is preliminary data.</text>
</comment>
<name>A0A0P7TT69_SCLFO</name>
<reference evidence="2 3" key="1">
    <citation type="submission" date="2015-08" db="EMBL/GenBank/DDBJ databases">
        <title>The genome of the Asian arowana (Scleropages formosus).</title>
        <authorList>
            <person name="Tan M.H."/>
            <person name="Gan H.M."/>
            <person name="Croft L.J."/>
            <person name="Austin C.M."/>
        </authorList>
    </citation>
    <scope>NUCLEOTIDE SEQUENCE [LARGE SCALE GENOMIC DNA]</scope>
    <source>
        <strain evidence="2">Aro1</strain>
    </source>
</reference>
<evidence type="ECO:0000256" key="1">
    <source>
        <dbReference type="SAM" id="MobiDB-lite"/>
    </source>
</evidence>
<dbReference type="AlphaFoldDB" id="A0A0P7TT69"/>